<dbReference type="Pfam" id="PF00534">
    <property type="entry name" value="Glycos_transf_1"/>
    <property type="match status" value="2"/>
</dbReference>
<accession>A0A2Z3H1N0</accession>
<dbReference type="KEGG" id="gog:C1280_15435"/>
<proteinExistence type="predicted"/>
<dbReference type="AlphaFoldDB" id="A0A2Z3H1N0"/>
<reference evidence="3 4" key="1">
    <citation type="submission" date="2018-01" db="EMBL/GenBank/DDBJ databases">
        <title>G. obscuriglobus.</title>
        <authorList>
            <person name="Franke J."/>
            <person name="Blomberg W."/>
            <person name="Selmecki A."/>
        </authorList>
    </citation>
    <scope>NUCLEOTIDE SEQUENCE [LARGE SCALE GENOMIC DNA]</scope>
    <source>
        <strain evidence="3 4">DSM 5831</strain>
    </source>
</reference>
<keyword evidence="4" id="KW-1185">Reference proteome</keyword>
<dbReference type="PANTHER" id="PTHR46401">
    <property type="entry name" value="GLYCOSYLTRANSFERASE WBBK-RELATED"/>
    <property type="match status" value="1"/>
</dbReference>
<name>A0A2Z3H1N0_9BACT</name>
<feature type="domain" description="Glycosyl transferase family 1" evidence="2">
    <location>
        <begin position="609"/>
        <end position="772"/>
    </location>
</feature>
<feature type="domain" description="Glycosyl transferase family 1" evidence="2">
    <location>
        <begin position="183"/>
        <end position="342"/>
    </location>
</feature>
<sequence>MFRLGVWLAYGTRLTPESGSGVFTYELIRALLRTDPPVELTVLTRPGDHDAVTASAGGPHPRLTVRSHILGEKSLPFALARECDAWLLPATVAGPHNHVPTVVWVSDGAAQEAARPPRPSIEFLGGEEPTVAALLHSATACVCLSAGTANRVLRDGLGLSPAKLRVVRPALPADFAPPSAPPPRPSDRPYLFWPAAFRASKNHAALITALHRLGERYGERGFDLVLTGDEPGHLPDGLRALVDSYGLGDRVRVLGPVPRIELARLYACAFATVIPSAPAQGPFPLYESLASGCPVACSNVPSLAEHARTLGDAVPYFDPADPDSIARAVLRVRDDRSEVLARQRAAAAPLWDRTWADVAREVLDVCRESAAIATIPPAERAARCARPWPDRPPLSATPVGAPELLLFLPVVYPGGVWQATKDLLTDLVDINRRAGRLALTFALPDHEGDHTVLRALRPALPIDRFDFAPITRLEAARLIGPAAGELPERVYGFFKGCPEHALRADAWFALADRFRFPLLPVRPYGVLVYDMIQRHAPETFPEWFFEWSERGMAPTVERADLVLTASESTRSDVVRSYAVDPNKVRMVPIAGAPARRFAAVTPEPVALPREPFLLQVTNIAPHKGIRVMLRGYAELKKRLGADTPLLVVCGYGTEMIAPTSQERIEDPNLRVVRRLFAELGLREGQDVAPLGFVNDAQLCDLYQRAAVVVNAARYDNGTLCAIEGRYFGRPVVSSAYPAAEEMARRFDLPVHFFPVEDAVGLADRLAGALAERPLTGADLSDARKHLDRPEFAHRRYAEGVYELLVELAERGRSRHTGA</sequence>
<dbReference type="SUPFAM" id="SSF53756">
    <property type="entry name" value="UDP-Glycosyltransferase/glycogen phosphorylase"/>
    <property type="match status" value="2"/>
</dbReference>
<dbReference type="RefSeq" id="WP_010040043.1">
    <property type="nucleotide sequence ID" value="NZ_CP025958.1"/>
</dbReference>
<dbReference type="GO" id="GO:0016757">
    <property type="term" value="F:glycosyltransferase activity"/>
    <property type="evidence" value="ECO:0007669"/>
    <property type="project" value="InterPro"/>
</dbReference>
<evidence type="ECO:0000256" key="1">
    <source>
        <dbReference type="ARBA" id="ARBA00022679"/>
    </source>
</evidence>
<dbReference type="InterPro" id="IPR001296">
    <property type="entry name" value="Glyco_trans_1"/>
</dbReference>
<dbReference type="EMBL" id="CP025958">
    <property type="protein sequence ID" value="AWM38242.1"/>
    <property type="molecule type" value="Genomic_DNA"/>
</dbReference>
<dbReference type="PANTHER" id="PTHR46401:SF2">
    <property type="entry name" value="GLYCOSYLTRANSFERASE WBBK-RELATED"/>
    <property type="match status" value="1"/>
</dbReference>
<dbReference type="OrthoDB" id="283384at2"/>
<dbReference type="Proteomes" id="UP000245802">
    <property type="component" value="Chromosome"/>
</dbReference>
<protein>
    <recommendedName>
        <fullName evidence="2">Glycosyl transferase family 1 domain-containing protein</fullName>
    </recommendedName>
</protein>
<evidence type="ECO:0000313" key="3">
    <source>
        <dbReference type="EMBL" id="AWM38242.1"/>
    </source>
</evidence>
<dbReference type="Gene3D" id="3.40.50.2000">
    <property type="entry name" value="Glycogen Phosphorylase B"/>
    <property type="match status" value="2"/>
</dbReference>
<organism evidence="3 4">
    <name type="scientific">Gemmata obscuriglobus</name>
    <dbReference type="NCBI Taxonomy" id="114"/>
    <lineage>
        <taxon>Bacteria</taxon>
        <taxon>Pseudomonadati</taxon>
        <taxon>Planctomycetota</taxon>
        <taxon>Planctomycetia</taxon>
        <taxon>Gemmatales</taxon>
        <taxon>Gemmataceae</taxon>
        <taxon>Gemmata</taxon>
    </lineage>
</organism>
<evidence type="ECO:0000313" key="4">
    <source>
        <dbReference type="Proteomes" id="UP000245802"/>
    </source>
</evidence>
<evidence type="ECO:0000259" key="2">
    <source>
        <dbReference type="Pfam" id="PF00534"/>
    </source>
</evidence>
<keyword evidence="1" id="KW-0808">Transferase</keyword>
<gene>
    <name evidence="3" type="ORF">C1280_15435</name>
</gene>